<evidence type="ECO:0000313" key="2">
    <source>
        <dbReference type="Proteomes" id="UP000266673"/>
    </source>
</evidence>
<accession>A0A397VVZ1</accession>
<evidence type="ECO:0000313" key="1">
    <source>
        <dbReference type="EMBL" id="RIB26128.1"/>
    </source>
</evidence>
<dbReference type="Gene3D" id="1.10.510.10">
    <property type="entry name" value="Transferase(Phosphotransferase) domain 1"/>
    <property type="match status" value="1"/>
</dbReference>
<keyword evidence="2" id="KW-1185">Reference proteome</keyword>
<dbReference type="SUPFAM" id="SSF56112">
    <property type="entry name" value="Protein kinase-like (PK-like)"/>
    <property type="match status" value="1"/>
</dbReference>
<name>A0A397VVZ1_9GLOM</name>
<dbReference type="OrthoDB" id="547665at2759"/>
<reference evidence="1 2" key="1">
    <citation type="submission" date="2018-06" db="EMBL/GenBank/DDBJ databases">
        <title>Comparative genomics reveals the genomic features of Rhizophagus irregularis, R. cerebriforme, R. diaphanum and Gigaspora rosea, and their symbiotic lifestyle signature.</title>
        <authorList>
            <person name="Morin E."/>
            <person name="San Clemente H."/>
            <person name="Chen E.C.H."/>
            <person name="De La Providencia I."/>
            <person name="Hainaut M."/>
            <person name="Kuo A."/>
            <person name="Kohler A."/>
            <person name="Murat C."/>
            <person name="Tang N."/>
            <person name="Roy S."/>
            <person name="Loubradou J."/>
            <person name="Henrissat B."/>
            <person name="Grigoriev I.V."/>
            <person name="Corradi N."/>
            <person name="Roux C."/>
            <person name="Martin F.M."/>
        </authorList>
    </citation>
    <scope>NUCLEOTIDE SEQUENCE [LARGE SCALE GENOMIC DNA]</scope>
    <source>
        <strain evidence="1 2">DAOM 194757</strain>
    </source>
</reference>
<dbReference type="AlphaFoldDB" id="A0A397VVZ1"/>
<evidence type="ECO:0008006" key="3">
    <source>
        <dbReference type="Google" id="ProtNLM"/>
    </source>
</evidence>
<sequence length="138" mass="16196">MVMWVIAHGRQPYDGQNFDSSLAVNIFLGLRPEFNKEYVPKCYIELARRCMDLDPEKRPWACEVVKEIDKWRKCEVIMNQFEDVDKFIPITQKISMIIRNVIWIADQRIPTNSYNLNLNKPGITIKNNGSSMEGRNNM</sequence>
<dbReference type="InterPro" id="IPR011009">
    <property type="entry name" value="Kinase-like_dom_sf"/>
</dbReference>
<protein>
    <recommendedName>
        <fullName evidence="3">Serine-threonine/tyrosine-protein kinase catalytic domain-containing protein</fullName>
    </recommendedName>
</protein>
<proteinExistence type="predicted"/>
<gene>
    <name evidence="1" type="ORF">C2G38_2030477</name>
</gene>
<comment type="caution">
    <text evidence="1">The sequence shown here is derived from an EMBL/GenBank/DDBJ whole genome shotgun (WGS) entry which is preliminary data.</text>
</comment>
<dbReference type="Proteomes" id="UP000266673">
    <property type="component" value="Unassembled WGS sequence"/>
</dbReference>
<dbReference type="EMBL" id="QKWP01000147">
    <property type="protein sequence ID" value="RIB26128.1"/>
    <property type="molecule type" value="Genomic_DNA"/>
</dbReference>
<organism evidence="1 2">
    <name type="scientific">Gigaspora rosea</name>
    <dbReference type="NCBI Taxonomy" id="44941"/>
    <lineage>
        <taxon>Eukaryota</taxon>
        <taxon>Fungi</taxon>
        <taxon>Fungi incertae sedis</taxon>
        <taxon>Mucoromycota</taxon>
        <taxon>Glomeromycotina</taxon>
        <taxon>Glomeromycetes</taxon>
        <taxon>Diversisporales</taxon>
        <taxon>Gigasporaceae</taxon>
        <taxon>Gigaspora</taxon>
    </lineage>
</organism>